<keyword evidence="5" id="KW-1185">Reference proteome</keyword>
<dbReference type="PANTHER" id="PTHR13466">
    <property type="entry name" value="TEX2 PROTEIN-RELATED"/>
    <property type="match status" value="1"/>
</dbReference>
<evidence type="ECO:0000259" key="3">
    <source>
        <dbReference type="Pfam" id="PF23065"/>
    </source>
</evidence>
<evidence type="ECO:0000313" key="5">
    <source>
        <dbReference type="Proteomes" id="UP000824890"/>
    </source>
</evidence>
<comment type="caution">
    <text evidence="4">The sequence shown here is derived from an EMBL/GenBank/DDBJ whole genome shotgun (WGS) entry which is preliminary data.</text>
</comment>
<dbReference type="Pfam" id="PF23065">
    <property type="entry name" value="PH_SMPa"/>
    <property type="match status" value="1"/>
</dbReference>
<gene>
    <name evidence="4" type="ORF">HID58_047337</name>
</gene>
<evidence type="ECO:0000256" key="1">
    <source>
        <dbReference type="ARBA" id="ARBA00004586"/>
    </source>
</evidence>
<dbReference type="PANTHER" id="PTHR13466:SF20">
    <property type="entry name" value="SMP-LTD DOMAIN-CONTAINING PROTEIN"/>
    <property type="match status" value="1"/>
</dbReference>
<dbReference type="InterPro" id="IPR057080">
    <property type="entry name" value="PH_SMPa"/>
</dbReference>
<protein>
    <recommendedName>
        <fullName evidence="3">SMP domain-containing protein</fullName>
    </recommendedName>
</protein>
<name>A0ABQ8AZ27_BRANA</name>
<sequence length="147" mass="16595">MVSFAGFAFITGFLLGILTIVAAEVAGFLYLLKRLNRKRNLHESNKTSSDPPNSIDFSLNKQGVIWILESDEGLKDWMNEKLPKEQKKKKKKDLLEVHPVRKSSHIKDHKLILLNADGTQKIVFLKGCSVEAVSGSDLPTRKWYSIS</sequence>
<feature type="domain" description="SMP" evidence="3">
    <location>
        <begin position="60"/>
        <end position="144"/>
    </location>
</feature>
<organism evidence="4 5">
    <name type="scientific">Brassica napus</name>
    <name type="common">Rape</name>
    <dbReference type="NCBI Taxonomy" id="3708"/>
    <lineage>
        <taxon>Eukaryota</taxon>
        <taxon>Viridiplantae</taxon>
        <taxon>Streptophyta</taxon>
        <taxon>Embryophyta</taxon>
        <taxon>Tracheophyta</taxon>
        <taxon>Spermatophyta</taxon>
        <taxon>Magnoliopsida</taxon>
        <taxon>eudicotyledons</taxon>
        <taxon>Gunneridae</taxon>
        <taxon>Pentapetalae</taxon>
        <taxon>rosids</taxon>
        <taxon>malvids</taxon>
        <taxon>Brassicales</taxon>
        <taxon>Brassicaceae</taxon>
        <taxon>Brassiceae</taxon>
        <taxon>Brassica</taxon>
    </lineage>
</organism>
<reference evidence="4 5" key="1">
    <citation type="submission" date="2021-05" db="EMBL/GenBank/DDBJ databases">
        <title>Genome Assembly of Synthetic Allotetraploid Brassica napus Reveals Homoeologous Exchanges between Subgenomes.</title>
        <authorList>
            <person name="Davis J.T."/>
        </authorList>
    </citation>
    <scope>NUCLEOTIDE SEQUENCE [LARGE SCALE GENOMIC DNA]</scope>
    <source>
        <strain evidence="5">cv. Da-Ae</strain>
        <tissue evidence="4">Seedling</tissue>
    </source>
</reference>
<dbReference type="EMBL" id="JAGKQM010000012">
    <property type="protein sequence ID" value="KAH0897769.1"/>
    <property type="molecule type" value="Genomic_DNA"/>
</dbReference>
<proteinExistence type="predicted"/>
<keyword evidence="2" id="KW-0812">Transmembrane</keyword>
<keyword evidence="2" id="KW-0472">Membrane</keyword>
<accession>A0ABQ8AZ27</accession>
<feature type="transmembrane region" description="Helical" evidence="2">
    <location>
        <begin position="6"/>
        <end position="32"/>
    </location>
</feature>
<evidence type="ECO:0000256" key="2">
    <source>
        <dbReference type="SAM" id="Phobius"/>
    </source>
</evidence>
<dbReference type="Proteomes" id="UP000824890">
    <property type="component" value="Unassembled WGS sequence"/>
</dbReference>
<comment type="subcellular location">
    <subcellularLocation>
        <location evidence="1">Endoplasmic reticulum membrane</location>
    </subcellularLocation>
</comment>
<evidence type="ECO:0000313" key="4">
    <source>
        <dbReference type="EMBL" id="KAH0897769.1"/>
    </source>
</evidence>
<keyword evidence="2" id="KW-1133">Transmembrane helix</keyword>